<name>A0A8X6PQ32_NEPPI</name>
<dbReference type="EMBL" id="BMAW01071757">
    <property type="protein sequence ID" value="GFT79528.1"/>
    <property type="molecule type" value="Genomic_DNA"/>
</dbReference>
<evidence type="ECO:0000313" key="9">
    <source>
        <dbReference type="EMBL" id="GFU12667.1"/>
    </source>
</evidence>
<dbReference type="GO" id="GO:0005918">
    <property type="term" value="C:septate junction"/>
    <property type="evidence" value="ECO:0007669"/>
    <property type="project" value="TreeGrafter"/>
</dbReference>
<keyword evidence="2 5" id="KW-0812">Transmembrane</keyword>
<evidence type="ECO:0000313" key="10">
    <source>
        <dbReference type="Proteomes" id="UP000887013"/>
    </source>
</evidence>
<dbReference type="EMBL" id="BMAW01005660">
    <property type="protein sequence ID" value="GFS95282.1"/>
    <property type="molecule type" value="Genomic_DNA"/>
</dbReference>
<dbReference type="GO" id="GO:0019991">
    <property type="term" value="P:septate junction assembly"/>
    <property type="evidence" value="ECO:0007669"/>
    <property type="project" value="TreeGrafter"/>
</dbReference>
<keyword evidence="4 5" id="KW-0472">Membrane</keyword>
<evidence type="ECO:0000313" key="8">
    <source>
        <dbReference type="EMBL" id="GFT79528.1"/>
    </source>
</evidence>
<gene>
    <name evidence="9" type="ORF">NPIL_330431</name>
    <name evidence="7" type="ORF">NPIL_408631</name>
    <name evidence="8" type="ORF">NPIL_563781</name>
    <name evidence="6" type="ORF">NPIL_83181</name>
</gene>
<evidence type="ECO:0000256" key="2">
    <source>
        <dbReference type="ARBA" id="ARBA00022692"/>
    </source>
</evidence>
<dbReference type="EMBL" id="BMAW01125502">
    <property type="protein sequence ID" value="GFU12667.1"/>
    <property type="molecule type" value="Genomic_DNA"/>
</dbReference>
<dbReference type="AlphaFoldDB" id="A0A8X6PQ32"/>
<comment type="subcellular location">
    <subcellularLocation>
        <location evidence="1">Membrane</location>
        <topology evidence="1">Multi-pass membrane protein</topology>
    </subcellularLocation>
</comment>
<dbReference type="GO" id="GO:0035151">
    <property type="term" value="P:regulation of tube size, open tracheal system"/>
    <property type="evidence" value="ECO:0007669"/>
    <property type="project" value="TreeGrafter"/>
</dbReference>
<evidence type="ECO:0000256" key="1">
    <source>
        <dbReference type="ARBA" id="ARBA00004141"/>
    </source>
</evidence>
<dbReference type="GO" id="GO:0016020">
    <property type="term" value="C:membrane"/>
    <property type="evidence" value="ECO:0007669"/>
    <property type="project" value="UniProtKB-SubCell"/>
</dbReference>
<dbReference type="InterPro" id="IPR004031">
    <property type="entry name" value="PMP22/EMP/MP20/Claudin"/>
</dbReference>
<protein>
    <submittedName>
        <fullName evidence="8">Uncharacterized protein</fullName>
    </submittedName>
</protein>
<dbReference type="Proteomes" id="UP000887013">
    <property type="component" value="Unassembled WGS sequence"/>
</dbReference>
<dbReference type="PANTHER" id="PTHR21284:SF11">
    <property type="entry name" value="KUNE-KUNE"/>
    <property type="match status" value="1"/>
</dbReference>
<dbReference type="PANTHER" id="PTHR21284">
    <property type="entry name" value="EG:80H7.2 PROTEIN"/>
    <property type="match status" value="1"/>
</dbReference>
<feature type="transmembrane region" description="Helical" evidence="5">
    <location>
        <begin position="6"/>
        <end position="29"/>
    </location>
</feature>
<comment type="caution">
    <text evidence="8">The sequence shown here is derived from an EMBL/GenBank/DDBJ whole genome shotgun (WGS) entry which is preliminary data.</text>
</comment>
<organism evidence="8 10">
    <name type="scientific">Nephila pilipes</name>
    <name type="common">Giant wood spider</name>
    <name type="synonym">Nephila maculata</name>
    <dbReference type="NCBI Taxonomy" id="299642"/>
    <lineage>
        <taxon>Eukaryota</taxon>
        <taxon>Metazoa</taxon>
        <taxon>Ecdysozoa</taxon>
        <taxon>Arthropoda</taxon>
        <taxon>Chelicerata</taxon>
        <taxon>Arachnida</taxon>
        <taxon>Araneae</taxon>
        <taxon>Araneomorphae</taxon>
        <taxon>Entelegynae</taxon>
        <taxon>Araneoidea</taxon>
        <taxon>Nephilidae</taxon>
        <taxon>Nephila</taxon>
    </lineage>
</organism>
<sequence length="109" mass="13217">MGCARVGARICFLVAFVLVAIAFSTPYWLQSDGLLPYQRFHRVGLWEVCYTTYQESSYLRYNNHFRNCRWIFDRDYYYLIDLFEKRKYFSLIHSKASLRANNLVQKRYT</sequence>
<evidence type="ECO:0000313" key="6">
    <source>
        <dbReference type="EMBL" id="GFS95282.1"/>
    </source>
</evidence>
<proteinExistence type="predicted"/>
<keyword evidence="3 5" id="KW-1133">Transmembrane helix</keyword>
<dbReference type="OrthoDB" id="6407154at2759"/>
<dbReference type="Pfam" id="PF13903">
    <property type="entry name" value="Claudin_2"/>
    <property type="match status" value="1"/>
</dbReference>
<evidence type="ECO:0000256" key="5">
    <source>
        <dbReference type="SAM" id="Phobius"/>
    </source>
</evidence>
<dbReference type="EMBL" id="BMAW01061727">
    <property type="protein sequence ID" value="GFT32631.1"/>
    <property type="molecule type" value="Genomic_DNA"/>
</dbReference>
<dbReference type="Gene3D" id="1.20.140.150">
    <property type="match status" value="1"/>
</dbReference>
<accession>A0A8X6PQ32</accession>
<evidence type="ECO:0000256" key="4">
    <source>
        <dbReference type="ARBA" id="ARBA00023136"/>
    </source>
</evidence>
<keyword evidence="10" id="KW-1185">Reference proteome</keyword>
<evidence type="ECO:0000256" key="3">
    <source>
        <dbReference type="ARBA" id="ARBA00022989"/>
    </source>
</evidence>
<reference evidence="8" key="1">
    <citation type="submission" date="2020-08" db="EMBL/GenBank/DDBJ databases">
        <title>Multicomponent nature underlies the extraordinary mechanical properties of spider dragline silk.</title>
        <authorList>
            <person name="Kono N."/>
            <person name="Nakamura H."/>
            <person name="Mori M."/>
            <person name="Yoshida Y."/>
            <person name="Ohtoshi R."/>
            <person name="Malay A.D."/>
            <person name="Moran D.A.P."/>
            <person name="Tomita M."/>
            <person name="Numata K."/>
            <person name="Arakawa K."/>
        </authorList>
    </citation>
    <scope>NUCLEOTIDE SEQUENCE</scope>
</reference>
<evidence type="ECO:0000313" key="7">
    <source>
        <dbReference type="EMBL" id="GFT32631.1"/>
    </source>
</evidence>